<reference evidence="2 3" key="2">
    <citation type="submission" date="2018-11" db="EMBL/GenBank/DDBJ databases">
        <authorList>
            <consortium name="Pathogen Informatics"/>
        </authorList>
    </citation>
    <scope>NUCLEOTIDE SEQUENCE [LARGE SCALE GENOMIC DNA]</scope>
</reference>
<dbReference type="InterPro" id="IPR003961">
    <property type="entry name" value="FN3_dom"/>
</dbReference>
<evidence type="ECO:0000313" key="2">
    <source>
        <dbReference type="EMBL" id="VDP09836.1"/>
    </source>
</evidence>
<proteinExistence type="predicted"/>
<dbReference type="EMBL" id="UZAM01009685">
    <property type="protein sequence ID" value="VDP09836.1"/>
    <property type="molecule type" value="Genomic_DNA"/>
</dbReference>
<keyword evidence="3" id="KW-1185">Reference proteome</keyword>
<feature type="domain" description="Receptor L-domain" evidence="1">
    <location>
        <begin position="13"/>
        <end position="102"/>
    </location>
</feature>
<protein>
    <submittedName>
        <fullName evidence="4">Recep_L_domain domain-containing protein</fullName>
    </submittedName>
</protein>
<dbReference type="Pfam" id="PF01030">
    <property type="entry name" value="Recep_L_domain"/>
    <property type="match status" value="1"/>
</dbReference>
<dbReference type="InterPro" id="IPR036941">
    <property type="entry name" value="Rcpt_L-dom_sf"/>
</dbReference>
<evidence type="ECO:0000313" key="4">
    <source>
        <dbReference type="WBParaSite" id="SBAD_0000660701-mRNA-1"/>
    </source>
</evidence>
<dbReference type="Proteomes" id="UP000270296">
    <property type="component" value="Unassembled WGS sequence"/>
</dbReference>
<sequence>MYANLSEVKNVVSKLESYLGEIREITHYLKLSFSPSFVSLSMFQKLRVIRGAELWNGTYAIAIFENSHLSKLWKLDSGPEKLQIEQGKLLFHNNPRLCYSVIMELADVVNLRNEIHEYDVSPISNGNEAVCEELNITFKCALVGRDTVVIELDKYNTTGMDQRMFLGYQLYYRPVETENISIFEDRDACHDSWKMQFVQPLVNGAMVTNLMPYTLYAFYVKTLMVNSPGAKGGISEVLYIRTTFGPPSHVLLKEVESVSESSIFLRWEAPLVPNGQITHYMISYFPKIKLLSKDRNYCEFPPDYSKGEENATLQNFGSLDIVPPSYYPVPESSSWGDGYCSKYKCCPCSDQYTNVEETSLNEQEMAAAQKERAMFENSIHNIVFVSRSVFALFWRMFRFCEQPLPTPVRLRKYLQ</sequence>
<dbReference type="Gene3D" id="2.60.40.10">
    <property type="entry name" value="Immunoglobulins"/>
    <property type="match status" value="2"/>
</dbReference>
<dbReference type="AlphaFoldDB" id="A0A183IRW3"/>
<gene>
    <name evidence="2" type="ORF">SBAD_LOCUS6358</name>
</gene>
<dbReference type="WBParaSite" id="SBAD_0000660701-mRNA-1">
    <property type="protein sequence ID" value="SBAD_0000660701-mRNA-1"/>
    <property type="gene ID" value="SBAD_0000660701"/>
</dbReference>
<dbReference type="InterPro" id="IPR036116">
    <property type="entry name" value="FN3_sf"/>
</dbReference>
<name>A0A183IRW3_9BILA</name>
<dbReference type="Gene3D" id="3.80.20.20">
    <property type="entry name" value="Receptor L-domain"/>
    <property type="match status" value="1"/>
</dbReference>
<dbReference type="SUPFAM" id="SSF52058">
    <property type="entry name" value="L domain-like"/>
    <property type="match status" value="1"/>
</dbReference>
<dbReference type="OrthoDB" id="5829881at2759"/>
<reference evidence="4" key="1">
    <citation type="submission" date="2016-06" db="UniProtKB">
        <authorList>
            <consortium name="WormBaseParasite"/>
        </authorList>
    </citation>
    <scope>IDENTIFICATION</scope>
</reference>
<evidence type="ECO:0000313" key="3">
    <source>
        <dbReference type="Proteomes" id="UP000270296"/>
    </source>
</evidence>
<accession>A0A183IRW3</accession>
<organism evidence="4">
    <name type="scientific">Soboliphyme baturini</name>
    <dbReference type="NCBI Taxonomy" id="241478"/>
    <lineage>
        <taxon>Eukaryota</taxon>
        <taxon>Metazoa</taxon>
        <taxon>Ecdysozoa</taxon>
        <taxon>Nematoda</taxon>
        <taxon>Enoplea</taxon>
        <taxon>Dorylaimia</taxon>
        <taxon>Dioctophymatida</taxon>
        <taxon>Dioctophymatoidea</taxon>
        <taxon>Soboliphymatidae</taxon>
        <taxon>Soboliphyme</taxon>
    </lineage>
</organism>
<dbReference type="InterPro" id="IPR013783">
    <property type="entry name" value="Ig-like_fold"/>
</dbReference>
<dbReference type="InterPro" id="IPR000494">
    <property type="entry name" value="Rcpt_L-dom"/>
</dbReference>
<dbReference type="CDD" id="cd00063">
    <property type="entry name" value="FN3"/>
    <property type="match status" value="2"/>
</dbReference>
<dbReference type="SUPFAM" id="SSF49265">
    <property type="entry name" value="Fibronectin type III"/>
    <property type="match status" value="1"/>
</dbReference>
<evidence type="ECO:0000259" key="1">
    <source>
        <dbReference type="Pfam" id="PF01030"/>
    </source>
</evidence>